<organism evidence="1 2">
    <name type="scientific">Pseudomonas tremae</name>
    <dbReference type="NCBI Taxonomy" id="200454"/>
    <lineage>
        <taxon>Bacteria</taxon>
        <taxon>Pseudomonadati</taxon>
        <taxon>Pseudomonadota</taxon>
        <taxon>Gammaproteobacteria</taxon>
        <taxon>Pseudomonadales</taxon>
        <taxon>Pseudomonadaceae</taxon>
        <taxon>Pseudomonas</taxon>
    </lineage>
</organism>
<proteinExistence type="predicted"/>
<dbReference type="Proteomes" id="UP000050523">
    <property type="component" value="Unassembled WGS sequence"/>
</dbReference>
<evidence type="ECO:0008006" key="3">
    <source>
        <dbReference type="Google" id="ProtNLM"/>
    </source>
</evidence>
<accession>A0AA40TW89</accession>
<dbReference type="EMBL" id="LJRO01000090">
    <property type="protein sequence ID" value="KPZ05519.1"/>
    <property type="molecule type" value="Genomic_DNA"/>
</dbReference>
<sequence length="226" mass="24529">MPNDTGQGSQHQTQARITRLRSCSWRATGSEFSVTCYGDPIMIFAQYRRFLPSLCLCLLAGAAPAHATDAMITWPAGWEVESLPVEAGAAVKPSVQVRQRAVKNDQNGNPLMVMELTQTRLTPGHEVNVSGVLLEMRKSIQVNFARSGLQSACTHVRESRLSVVPALETTCTITQNGVHVLTQTLVAAASKEMAWSLSYAGSAEGYAANKEEALRIRESLQLGDVQ</sequence>
<evidence type="ECO:0000313" key="2">
    <source>
        <dbReference type="Proteomes" id="UP000050523"/>
    </source>
</evidence>
<comment type="caution">
    <text evidence="1">The sequence shown here is derived from an EMBL/GenBank/DDBJ whole genome shotgun (WGS) entry which is preliminary data.</text>
</comment>
<name>A0AA40TW89_9PSED</name>
<evidence type="ECO:0000313" key="1">
    <source>
        <dbReference type="EMBL" id="KPZ05519.1"/>
    </source>
</evidence>
<dbReference type="InterPro" id="IPR032543">
    <property type="entry name" value="DUF4946"/>
</dbReference>
<gene>
    <name evidence="1" type="ORF">ALO43_04464</name>
</gene>
<dbReference type="AlphaFoldDB" id="A0AA40TW89"/>
<protein>
    <recommendedName>
        <fullName evidence="3">DUF4946 domain-containing protein</fullName>
    </recommendedName>
</protein>
<reference evidence="1 2" key="1">
    <citation type="submission" date="2015-09" db="EMBL/GenBank/DDBJ databases">
        <title>Genome announcement of multiple Pseudomonas syringae strains.</title>
        <authorList>
            <person name="Thakur S."/>
            <person name="Wang P.W."/>
            <person name="Gong Y."/>
            <person name="Weir B.S."/>
            <person name="Guttman D.S."/>
        </authorList>
    </citation>
    <scope>NUCLEOTIDE SEQUENCE [LARGE SCALE GENOMIC DNA]</scope>
    <source>
        <strain evidence="1 2">ICMP9151</strain>
    </source>
</reference>
<dbReference type="Pfam" id="PF16304">
    <property type="entry name" value="DUF4946"/>
    <property type="match status" value="1"/>
</dbReference>